<dbReference type="PANTHER" id="PTHR43179">
    <property type="entry name" value="RHAMNOSYLTRANSFERASE WBBL"/>
    <property type="match status" value="1"/>
</dbReference>
<reference evidence="2 3" key="1">
    <citation type="submission" date="2019-06" db="EMBL/GenBank/DDBJ databases">
        <title>Thermomonas aquatica sp. nov., isolated from an industrial wastewater treatment plant.</title>
        <authorList>
            <person name="Jeon J.H."/>
            <person name="Park D.-S."/>
        </authorList>
    </citation>
    <scope>NUCLEOTIDE SEQUENCE [LARGE SCALE GENOMIC DNA]</scope>
    <source>
        <strain evidence="2 3">SY21</strain>
    </source>
</reference>
<evidence type="ECO:0000313" key="3">
    <source>
        <dbReference type="Proteomes" id="UP000308149"/>
    </source>
</evidence>
<dbReference type="AlphaFoldDB" id="A0A5B7ZVF1"/>
<dbReference type="Pfam" id="PF00535">
    <property type="entry name" value="Glycos_transf_2"/>
    <property type="match status" value="1"/>
</dbReference>
<evidence type="ECO:0000313" key="2">
    <source>
        <dbReference type="EMBL" id="QDA58463.1"/>
    </source>
</evidence>
<keyword evidence="3" id="KW-1185">Reference proteome</keyword>
<dbReference type="SUPFAM" id="SSF53756">
    <property type="entry name" value="UDP-Glycosyltransferase/glycogen phosphorylase"/>
    <property type="match status" value="1"/>
</dbReference>
<sequence length="693" mass="77051">MPVPAVAQAADVVASPQAPDAPAADAWFAGIAFPRVDAPRASIVIPTWGKPDYTARCLRSLMACGDAASFEVLVLEDASGDLAMAALRDVPGLRYHENPENLGFLRSCNQALGLARGDYVCFLNNDTEVQPGWLDGLLDTFREFPDTGLAGSKLVYPDGRLQEAGGIVWADASAWNYGRLQDPDAPEFCYAKEADYISGAAILLPTHLFRELGGFDEVFAPAYCEDTDLAFRVRRAGLAVRYQPASVVVHHEGVSHGTDVGQGVKAYQVANQRTFHERWRDTLAYGHFANAEMPFLARDRSQLRKTVLVVDHYVPQPDRDAGSRTMWQFMQLFRQHGMSVKFWPENLWRDPVYTPWLQRAGIEVMYGNAWANGFERWLEQAGGAIDYVLLSRPHVSLPFIDALRRHTNAKLLYYGHDIHHLRALSEHALTAEPALLEESARLQAMEERVWKGVDVVYYPADAETTHVQDWLSTHDGRARAATIPVYAFDSFPDAPWANLAQRRDLLFVAGFGHPPNVDAAVWLVREIMPKVWERMPEARLSLVGSNPTADVLALAGERVEVTGFVSDEELQRRYARARVAAAPLRFGGGMKGKVIEAMRFGLPCVTTSIGKQGLETVGDWLAAEDAPQAFADAVLRLLEDDAAWLAAAHAAQRHARENYSADALWRVLGEDVDPRGYPDADARRRRLRGKRKE</sequence>
<gene>
    <name evidence="2" type="ORF">FHQ07_06215</name>
</gene>
<dbReference type="CDD" id="cd04186">
    <property type="entry name" value="GT_2_like_c"/>
    <property type="match status" value="1"/>
</dbReference>
<dbReference type="Pfam" id="PF13692">
    <property type="entry name" value="Glyco_trans_1_4"/>
    <property type="match status" value="1"/>
</dbReference>
<dbReference type="SUPFAM" id="SSF53448">
    <property type="entry name" value="Nucleotide-diphospho-sugar transferases"/>
    <property type="match status" value="1"/>
</dbReference>
<dbReference type="InterPro" id="IPR001173">
    <property type="entry name" value="Glyco_trans_2-like"/>
</dbReference>
<dbReference type="Gene3D" id="3.90.550.10">
    <property type="entry name" value="Spore Coat Polysaccharide Biosynthesis Protein SpsA, Chain A"/>
    <property type="match status" value="1"/>
</dbReference>
<dbReference type="OrthoDB" id="9179784at2"/>
<accession>A0A5B7ZVF1</accession>
<dbReference type="GO" id="GO:0016740">
    <property type="term" value="F:transferase activity"/>
    <property type="evidence" value="ECO:0007669"/>
    <property type="project" value="UniProtKB-KW"/>
</dbReference>
<name>A0A5B7ZVF1_9GAMM</name>
<proteinExistence type="predicted"/>
<feature type="domain" description="Glycosyltransferase 2-like" evidence="1">
    <location>
        <begin position="42"/>
        <end position="162"/>
    </location>
</feature>
<organism evidence="2 3">
    <name type="scientific">Thermomonas aquatica</name>
    <dbReference type="NCBI Taxonomy" id="2202149"/>
    <lineage>
        <taxon>Bacteria</taxon>
        <taxon>Pseudomonadati</taxon>
        <taxon>Pseudomonadota</taxon>
        <taxon>Gammaproteobacteria</taxon>
        <taxon>Lysobacterales</taxon>
        <taxon>Lysobacteraceae</taxon>
        <taxon>Thermomonas</taxon>
    </lineage>
</organism>
<dbReference type="InterPro" id="IPR029044">
    <property type="entry name" value="Nucleotide-diphossugar_trans"/>
</dbReference>
<protein>
    <submittedName>
        <fullName evidence="2">Glycosyltransferase</fullName>
    </submittedName>
</protein>
<dbReference type="EMBL" id="CP040871">
    <property type="protein sequence ID" value="QDA58463.1"/>
    <property type="molecule type" value="Genomic_DNA"/>
</dbReference>
<evidence type="ECO:0000259" key="1">
    <source>
        <dbReference type="Pfam" id="PF00535"/>
    </source>
</evidence>
<dbReference type="PANTHER" id="PTHR43179:SF7">
    <property type="entry name" value="RHAMNOSYLTRANSFERASE WBBL"/>
    <property type="match status" value="1"/>
</dbReference>
<keyword evidence="2" id="KW-0808">Transferase</keyword>
<dbReference type="Gene3D" id="3.40.50.2000">
    <property type="entry name" value="Glycogen Phosphorylase B"/>
    <property type="match status" value="1"/>
</dbReference>
<dbReference type="Proteomes" id="UP000308149">
    <property type="component" value="Chromosome"/>
</dbReference>
<dbReference type="KEGG" id="thes:FHQ07_06215"/>